<sequence length="141" mass="16644">MNEKCLINMSIRHRHERFAHQNVKHVRDILKSHDISYVDDWENNVCEGCVYGKQHRVSHPVNAKTASEPLDLIHVDLGEMDIRSLGGAKYFLLFKDDFTHYKTVYFLKSKDEAISKLRLYVKLVENQFGRTIKMLRSDHRD</sequence>
<keyword evidence="8" id="KW-0808">Transferase</keyword>
<dbReference type="EMBL" id="JBJJXI010000122">
    <property type="protein sequence ID" value="KAL3389925.1"/>
    <property type="molecule type" value="Genomic_DNA"/>
</dbReference>
<dbReference type="SUPFAM" id="SSF53098">
    <property type="entry name" value="Ribonuclease H-like"/>
    <property type="match status" value="1"/>
</dbReference>
<accession>A0ABD2WB82</accession>
<dbReference type="Gene3D" id="3.30.420.10">
    <property type="entry name" value="Ribonuclease H-like superfamily/Ribonuclease H"/>
    <property type="match status" value="1"/>
</dbReference>
<evidence type="ECO:0000256" key="4">
    <source>
        <dbReference type="ARBA" id="ARBA00022801"/>
    </source>
</evidence>
<keyword evidence="2" id="KW-0479">Metal-binding</keyword>
<evidence type="ECO:0000256" key="1">
    <source>
        <dbReference type="ARBA" id="ARBA00022722"/>
    </source>
</evidence>
<organism evidence="11 12">
    <name type="scientific">Trichogramma kaykai</name>
    <dbReference type="NCBI Taxonomy" id="54128"/>
    <lineage>
        <taxon>Eukaryota</taxon>
        <taxon>Metazoa</taxon>
        <taxon>Ecdysozoa</taxon>
        <taxon>Arthropoda</taxon>
        <taxon>Hexapoda</taxon>
        <taxon>Insecta</taxon>
        <taxon>Pterygota</taxon>
        <taxon>Neoptera</taxon>
        <taxon>Endopterygota</taxon>
        <taxon>Hymenoptera</taxon>
        <taxon>Apocrita</taxon>
        <taxon>Proctotrupomorpha</taxon>
        <taxon>Chalcidoidea</taxon>
        <taxon>Trichogrammatidae</taxon>
        <taxon>Trichogramma</taxon>
    </lineage>
</organism>
<keyword evidence="8" id="KW-0239">DNA-directed DNA polymerase</keyword>
<evidence type="ECO:0000256" key="7">
    <source>
        <dbReference type="ARBA" id="ARBA00022918"/>
    </source>
</evidence>
<gene>
    <name evidence="11" type="ORF">TKK_015280</name>
</gene>
<evidence type="ECO:0000256" key="3">
    <source>
        <dbReference type="ARBA" id="ARBA00022759"/>
    </source>
</evidence>
<keyword evidence="8" id="KW-0548">Nucleotidyltransferase</keyword>
<keyword evidence="3" id="KW-0255">Endonuclease</keyword>
<evidence type="ECO:0000259" key="10">
    <source>
        <dbReference type="PROSITE" id="PS50994"/>
    </source>
</evidence>
<dbReference type="InterPro" id="IPR039537">
    <property type="entry name" value="Retrotran_Ty1/copia-like"/>
</dbReference>
<dbReference type="GO" id="GO:0003887">
    <property type="term" value="F:DNA-directed DNA polymerase activity"/>
    <property type="evidence" value="ECO:0007669"/>
    <property type="project" value="UniProtKB-KW"/>
</dbReference>
<comment type="caution">
    <text evidence="11">The sequence shown here is derived from an EMBL/GenBank/DDBJ whole genome shotgun (WGS) entry which is preliminary data.</text>
</comment>
<dbReference type="PROSITE" id="PS50994">
    <property type="entry name" value="INTEGRASE"/>
    <property type="match status" value="1"/>
</dbReference>
<dbReference type="GO" id="GO:0016787">
    <property type="term" value="F:hydrolase activity"/>
    <property type="evidence" value="ECO:0007669"/>
    <property type="project" value="UniProtKB-KW"/>
</dbReference>
<evidence type="ECO:0000256" key="2">
    <source>
        <dbReference type="ARBA" id="ARBA00022723"/>
    </source>
</evidence>
<evidence type="ECO:0000256" key="8">
    <source>
        <dbReference type="ARBA" id="ARBA00022932"/>
    </source>
</evidence>
<evidence type="ECO:0000256" key="9">
    <source>
        <dbReference type="ARBA" id="ARBA00023172"/>
    </source>
</evidence>
<name>A0ABD2WB82_9HYME</name>
<keyword evidence="1" id="KW-0540">Nuclease</keyword>
<evidence type="ECO:0000256" key="6">
    <source>
        <dbReference type="ARBA" id="ARBA00022908"/>
    </source>
</evidence>
<feature type="domain" description="Integrase catalytic" evidence="10">
    <location>
        <begin position="65"/>
        <end position="141"/>
    </location>
</feature>
<dbReference type="InterPro" id="IPR036397">
    <property type="entry name" value="RNaseH_sf"/>
</dbReference>
<keyword evidence="4" id="KW-0378">Hydrolase</keyword>
<keyword evidence="7" id="KW-0695">RNA-directed DNA polymerase</keyword>
<dbReference type="AlphaFoldDB" id="A0ABD2WB82"/>
<keyword evidence="6" id="KW-0229">DNA integration</keyword>
<dbReference type="Proteomes" id="UP001627154">
    <property type="component" value="Unassembled WGS sequence"/>
</dbReference>
<dbReference type="PANTHER" id="PTHR42648">
    <property type="entry name" value="TRANSPOSASE, PUTATIVE-RELATED"/>
    <property type="match status" value="1"/>
</dbReference>
<protein>
    <recommendedName>
        <fullName evidence="10">Integrase catalytic domain-containing protein</fullName>
    </recommendedName>
</protein>
<reference evidence="11 12" key="1">
    <citation type="journal article" date="2024" name="bioRxiv">
        <title>A reference genome for Trichogramma kaykai: A tiny desert-dwelling parasitoid wasp with competing sex-ratio distorters.</title>
        <authorList>
            <person name="Culotta J."/>
            <person name="Lindsey A.R."/>
        </authorList>
    </citation>
    <scope>NUCLEOTIDE SEQUENCE [LARGE SCALE GENOMIC DNA]</scope>
    <source>
        <strain evidence="11 12">KSX58</strain>
    </source>
</reference>
<dbReference type="InterPro" id="IPR001584">
    <property type="entry name" value="Integrase_cat-core"/>
</dbReference>
<keyword evidence="9" id="KW-0233">DNA recombination</keyword>
<dbReference type="GO" id="GO:0015074">
    <property type="term" value="P:DNA integration"/>
    <property type="evidence" value="ECO:0007669"/>
    <property type="project" value="UniProtKB-KW"/>
</dbReference>
<dbReference type="InterPro" id="IPR012337">
    <property type="entry name" value="RNaseH-like_sf"/>
</dbReference>
<dbReference type="GO" id="GO:0006310">
    <property type="term" value="P:DNA recombination"/>
    <property type="evidence" value="ECO:0007669"/>
    <property type="project" value="UniProtKB-KW"/>
</dbReference>
<proteinExistence type="predicted"/>
<evidence type="ECO:0000256" key="5">
    <source>
        <dbReference type="ARBA" id="ARBA00022842"/>
    </source>
</evidence>
<evidence type="ECO:0000313" key="12">
    <source>
        <dbReference type="Proteomes" id="UP001627154"/>
    </source>
</evidence>
<dbReference type="GO" id="GO:0046872">
    <property type="term" value="F:metal ion binding"/>
    <property type="evidence" value="ECO:0007669"/>
    <property type="project" value="UniProtKB-KW"/>
</dbReference>
<keyword evidence="5" id="KW-0460">Magnesium</keyword>
<evidence type="ECO:0000313" key="11">
    <source>
        <dbReference type="EMBL" id="KAL3389925.1"/>
    </source>
</evidence>
<keyword evidence="12" id="KW-1185">Reference proteome</keyword>
<dbReference type="GO" id="GO:0003964">
    <property type="term" value="F:RNA-directed DNA polymerase activity"/>
    <property type="evidence" value="ECO:0007669"/>
    <property type="project" value="UniProtKB-KW"/>
</dbReference>
<dbReference type="GO" id="GO:0004519">
    <property type="term" value="F:endonuclease activity"/>
    <property type="evidence" value="ECO:0007669"/>
    <property type="project" value="UniProtKB-KW"/>
</dbReference>
<dbReference type="PANTHER" id="PTHR42648:SF11">
    <property type="entry name" value="TRANSPOSON TY4-P GAG-POL POLYPROTEIN"/>
    <property type="match status" value="1"/>
</dbReference>